<dbReference type="Proteomes" id="UP001283361">
    <property type="component" value="Unassembled WGS sequence"/>
</dbReference>
<keyword evidence="2" id="KW-1185">Reference proteome</keyword>
<sequence>MVVHNGHIGASAGGVPANGNSHCVEASGYSVSYMARSPYADSVDVDMDRMLDRPRELHRGSHNSIDGSFVAESPLQFSAAGHLAKRYSLDRGASRYDRRDLPGQFRHHVELLRSSNGVHDGVDEDMLDPASDARRGISSGDRSLNELPTAMQEETGLCRGYPRHQDPEDGEDHRPRFYHLGSKEENLSARTVGQDAKLYDRKLWLQREQELYVQAMRLKRT</sequence>
<dbReference type="AlphaFoldDB" id="A0AAE0ZK99"/>
<reference evidence="1" key="1">
    <citation type="journal article" date="2023" name="G3 (Bethesda)">
        <title>A reference genome for the long-term kleptoplast-retaining sea slug Elysia crispata morphotype clarki.</title>
        <authorList>
            <person name="Eastman K.E."/>
            <person name="Pendleton A.L."/>
            <person name="Shaikh M.A."/>
            <person name="Suttiyut T."/>
            <person name="Ogas R."/>
            <person name="Tomko P."/>
            <person name="Gavelis G."/>
            <person name="Widhalm J.R."/>
            <person name="Wisecaver J.H."/>
        </authorList>
    </citation>
    <scope>NUCLEOTIDE SEQUENCE</scope>
    <source>
        <strain evidence="1">ECLA1</strain>
    </source>
</reference>
<name>A0AAE0ZK99_9GAST</name>
<organism evidence="1 2">
    <name type="scientific">Elysia crispata</name>
    <name type="common">lettuce slug</name>
    <dbReference type="NCBI Taxonomy" id="231223"/>
    <lineage>
        <taxon>Eukaryota</taxon>
        <taxon>Metazoa</taxon>
        <taxon>Spiralia</taxon>
        <taxon>Lophotrochozoa</taxon>
        <taxon>Mollusca</taxon>
        <taxon>Gastropoda</taxon>
        <taxon>Heterobranchia</taxon>
        <taxon>Euthyneura</taxon>
        <taxon>Panpulmonata</taxon>
        <taxon>Sacoglossa</taxon>
        <taxon>Placobranchoidea</taxon>
        <taxon>Plakobranchidae</taxon>
        <taxon>Elysia</taxon>
    </lineage>
</organism>
<evidence type="ECO:0000313" key="1">
    <source>
        <dbReference type="EMBL" id="KAK3770692.1"/>
    </source>
</evidence>
<accession>A0AAE0ZK99</accession>
<gene>
    <name evidence="1" type="ORF">RRG08_037884</name>
</gene>
<comment type="caution">
    <text evidence="1">The sequence shown here is derived from an EMBL/GenBank/DDBJ whole genome shotgun (WGS) entry which is preliminary data.</text>
</comment>
<evidence type="ECO:0000313" key="2">
    <source>
        <dbReference type="Proteomes" id="UP001283361"/>
    </source>
</evidence>
<protein>
    <submittedName>
        <fullName evidence="1">Uncharacterized protein</fullName>
    </submittedName>
</protein>
<dbReference type="EMBL" id="JAWDGP010003792">
    <property type="protein sequence ID" value="KAK3770692.1"/>
    <property type="molecule type" value="Genomic_DNA"/>
</dbReference>
<proteinExistence type="predicted"/>